<dbReference type="InterPro" id="IPR011333">
    <property type="entry name" value="SKP1/BTB/POZ_sf"/>
</dbReference>
<comment type="caution">
    <text evidence="2">The sequence shown here is derived from an EMBL/GenBank/DDBJ whole genome shotgun (WGS) entry which is preliminary data.</text>
</comment>
<feature type="domain" description="BTB" evidence="1">
    <location>
        <begin position="16"/>
        <end position="85"/>
    </location>
</feature>
<dbReference type="InterPro" id="IPR045068">
    <property type="entry name" value="BACURD1-3"/>
</dbReference>
<dbReference type="OrthoDB" id="2414723at2759"/>
<reference evidence="2" key="1">
    <citation type="submission" date="2020-12" db="EMBL/GenBank/DDBJ databases">
        <title>Metabolic potential, ecology and presence of endohyphal bacteria is reflected in genomic diversity of Mucoromycotina.</title>
        <authorList>
            <person name="Muszewska A."/>
            <person name="Okrasinska A."/>
            <person name="Steczkiewicz K."/>
            <person name="Drgas O."/>
            <person name="Orlowska M."/>
            <person name="Perlinska-Lenart U."/>
            <person name="Aleksandrzak-Piekarczyk T."/>
            <person name="Szatraj K."/>
            <person name="Zielenkiewicz U."/>
            <person name="Pilsyk S."/>
            <person name="Malc E."/>
            <person name="Mieczkowski P."/>
            <person name="Kruszewska J.S."/>
            <person name="Biernat P."/>
            <person name="Pawlowska J."/>
        </authorList>
    </citation>
    <scope>NUCLEOTIDE SEQUENCE</scope>
    <source>
        <strain evidence="2">CBS 226.32</strain>
    </source>
</reference>
<dbReference type="Gene3D" id="3.30.710.10">
    <property type="entry name" value="Potassium Channel Kv1.1, Chain A"/>
    <property type="match status" value="1"/>
</dbReference>
<protein>
    <recommendedName>
        <fullName evidence="1">BTB domain-containing protein</fullName>
    </recommendedName>
</protein>
<dbReference type="PROSITE" id="PS50097">
    <property type="entry name" value="BTB"/>
    <property type="match status" value="1"/>
</dbReference>
<dbReference type="InterPro" id="IPR003131">
    <property type="entry name" value="T1-type_BTB"/>
</dbReference>
<dbReference type="SMART" id="SM00225">
    <property type="entry name" value="BTB"/>
    <property type="match status" value="1"/>
</dbReference>
<name>A0A8H7RGJ5_9FUNG</name>
<dbReference type="PANTHER" id="PTHR11145:SF8">
    <property type="entry name" value="RE57120P"/>
    <property type="match status" value="1"/>
</dbReference>
<dbReference type="SUPFAM" id="SSF54695">
    <property type="entry name" value="POZ domain"/>
    <property type="match status" value="1"/>
</dbReference>
<evidence type="ECO:0000313" key="3">
    <source>
        <dbReference type="Proteomes" id="UP000650833"/>
    </source>
</evidence>
<dbReference type="Proteomes" id="UP000650833">
    <property type="component" value="Unassembled WGS sequence"/>
</dbReference>
<dbReference type="InterPro" id="IPR000210">
    <property type="entry name" value="BTB/POZ_dom"/>
</dbReference>
<dbReference type="AlphaFoldDB" id="A0A8H7RGJ5"/>
<dbReference type="GO" id="GO:0051260">
    <property type="term" value="P:protein homooligomerization"/>
    <property type="evidence" value="ECO:0007669"/>
    <property type="project" value="InterPro"/>
</dbReference>
<evidence type="ECO:0000313" key="2">
    <source>
        <dbReference type="EMBL" id="KAG2211019.1"/>
    </source>
</evidence>
<accession>A0A8H7RGJ5</accession>
<proteinExistence type="predicted"/>
<gene>
    <name evidence="2" type="ORF">INT46_010926</name>
</gene>
<dbReference type="PANTHER" id="PTHR11145">
    <property type="entry name" value="BTB/POZ DOMAIN-CONTAINING ADAPTER FOR CUL3-MEDIATED RHOA DEGRADATION PROTEIN FAMILY MEMBER"/>
    <property type="match status" value="1"/>
</dbReference>
<evidence type="ECO:0000259" key="1">
    <source>
        <dbReference type="PROSITE" id="PS50097"/>
    </source>
</evidence>
<keyword evidence="3" id="KW-1185">Reference proteome</keyword>
<dbReference type="Pfam" id="PF02214">
    <property type="entry name" value="BTB_2"/>
    <property type="match status" value="1"/>
</dbReference>
<sequence length="218" mass="24680">MNSQTSSSLNKCNNNTIVKLNVGGKLFKTFYSTLSTSTFFQNLLNKDVMESKTIINDGEIFIDRSAILFRDILLFLRTSIIFAFDIDKLNALQLEAEYYQIESMIQAVQASINENSEHKDDHTLLYSSRQYCVSQSPESLLSAFEQQQAQLILCSFGEHYFEVKLPISCLVFGLSKFYLSNALFSGLATTSNKTVEPLTTNIIGVTEVKDAKDVWRFI</sequence>
<organism evidence="2 3">
    <name type="scientific">Mucor plumbeus</name>
    <dbReference type="NCBI Taxonomy" id="97098"/>
    <lineage>
        <taxon>Eukaryota</taxon>
        <taxon>Fungi</taxon>
        <taxon>Fungi incertae sedis</taxon>
        <taxon>Mucoromycota</taxon>
        <taxon>Mucoromycotina</taxon>
        <taxon>Mucoromycetes</taxon>
        <taxon>Mucorales</taxon>
        <taxon>Mucorineae</taxon>
        <taxon>Mucoraceae</taxon>
        <taxon>Mucor</taxon>
    </lineage>
</organism>
<dbReference type="CDD" id="cd18316">
    <property type="entry name" value="BTB_POZ_KCTD-like"/>
    <property type="match status" value="1"/>
</dbReference>
<dbReference type="EMBL" id="JAEPRC010000073">
    <property type="protein sequence ID" value="KAG2211019.1"/>
    <property type="molecule type" value="Genomic_DNA"/>
</dbReference>